<dbReference type="GO" id="GO:0001594">
    <property type="term" value="F:trace-amine receptor activity"/>
    <property type="evidence" value="ECO:0007669"/>
    <property type="project" value="TreeGrafter"/>
</dbReference>
<sequence length="151" mass="16750">MLLNLNDQYCFQDGNSSSRTDSLPTSIYITVYVFFSLISVVTVFLNLLVIISISHLKQLHTPTNLLILSLAVSDLLVGLIVIPAMTVAILEPCWVLGEYYCGLLLYATFLLSSSSLGNLVLISIDRYVAVCNPLLYHLKITASKTLRCIYI</sequence>
<keyword evidence="3 9" id="KW-0812">Transmembrane</keyword>
<keyword evidence="4 10" id="KW-1133">Transmembrane helix</keyword>
<feature type="transmembrane region" description="Helical" evidence="10">
    <location>
        <begin position="102"/>
        <end position="124"/>
    </location>
</feature>
<feature type="domain" description="G-protein coupled receptors family 1 profile" evidence="11">
    <location>
        <begin position="45"/>
        <end position="151"/>
    </location>
</feature>
<keyword evidence="2" id="KW-1003">Cell membrane</keyword>
<dbReference type="PROSITE" id="PS00237">
    <property type="entry name" value="G_PROTEIN_RECEP_F1_1"/>
    <property type="match status" value="1"/>
</dbReference>
<dbReference type="PANTHER" id="PTHR24249:SF381">
    <property type="entry name" value="TRACE AMINE ASSOCIATED RECEPTOR 19P-RELATED"/>
    <property type="match status" value="1"/>
</dbReference>
<evidence type="ECO:0000256" key="1">
    <source>
        <dbReference type="ARBA" id="ARBA00004651"/>
    </source>
</evidence>
<keyword evidence="8 9" id="KW-0807">Transducer</keyword>
<dbReference type="InterPro" id="IPR017452">
    <property type="entry name" value="GPCR_Rhodpsn_7TM"/>
</dbReference>
<dbReference type="Pfam" id="PF00001">
    <property type="entry name" value="7tm_1"/>
    <property type="match status" value="1"/>
</dbReference>
<keyword evidence="7 9" id="KW-0675">Receptor</keyword>
<evidence type="ECO:0000313" key="13">
    <source>
        <dbReference type="Proteomes" id="UP000265140"/>
    </source>
</evidence>
<dbReference type="PRINTS" id="PR00237">
    <property type="entry name" value="GPCRRHODOPSN"/>
</dbReference>
<reference evidence="13" key="1">
    <citation type="journal article" date="2014" name="PLoS ONE">
        <title>The genome and linkage map of the northern pike (Esox lucius): conserved synteny revealed between the salmonid sister group and the Neoteleostei.</title>
        <authorList>
            <person name="Rondeau E.B."/>
            <person name="Minkley D.R."/>
            <person name="Leong J.S."/>
            <person name="Messmer A.M."/>
            <person name="Jantzen J.R."/>
            <person name="von Schalburg K.R."/>
            <person name="Lemon C."/>
            <person name="Bird N.H."/>
            <person name="Koop B.F."/>
        </authorList>
    </citation>
    <scope>NUCLEOTIDE SEQUENCE</scope>
</reference>
<evidence type="ECO:0000256" key="9">
    <source>
        <dbReference type="RuleBase" id="RU000688"/>
    </source>
</evidence>
<dbReference type="PANTHER" id="PTHR24249">
    <property type="entry name" value="HISTAMINE RECEPTOR-RELATED G-PROTEIN COUPLED RECEPTOR"/>
    <property type="match status" value="1"/>
</dbReference>
<dbReference type="GO" id="GO:0005886">
    <property type="term" value="C:plasma membrane"/>
    <property type="evidence" value="ECO:0007669"/>
    <property type="project" value="UniProtKB-SubCell"/>
</dbReference>
<accession>A0A6Q2XSU7</accession>
<reference evidence="12" key="4">
    <citation type="submission" date="2025-09" db="UniProtKB">
        <authorList>
            <consortium name="Ensembl"/>
        </authorList>
    </citation>
    <scope>IDENTIFICATION</scope>
</reference>
<comment type="subcellular location">
    <subcellularLocation>
        <location evidence="1">Cell membrane</location>
        <topology evidence="1">Multi-pass membrane protein</topology>
    </subcellularLocation>
</comment>
<keyword evidence="5 9" id="KW-0297">G-protein coupled receptor</keyword>
<dbReference type="Ensembl" id="ENSELUT00000061672.2">
    <property type="protein sequence ID" value="ENSELUP00000056267.2"/>
    <property type="gene ID" value="ENSELUG00000028945.2"/>
</dbReference>
<name>A0A6Q2XSU7_ESOLU</name>
<reference evidence="12" key="2">
    <citation type="submission" date="2020-02" db="EMBL/GenBank/DDBJ databases">
        <title>Esox lucius (northern pike) genome, fEsoLuc1, primary haplotype.</title>
        <authorList>
            <person name="Myers G."/>
            <person name="Karagic N."/>
            <person name="Meyer A."/>
            <person name="Pippel M."/>
            <person name="Reichard M."/>
            <person name="Winkler S."/>
            <person name="Tracey A."/>
            <person name="Sims Y."/>
            <person name="Howe K."/>
            <person name="Rhie A."/>
            <person name="Formenti G."/>
            <person name="Durbin R."/>
            <person name="Fedrigo O."/>
            <person name="Jarvis E.D."/>
        </authorList>
    </citation>
    <scope>NUCLEOTIDE SEQUENCE [LARGE SCALE GENOMIC DNA]</scope>
</reference>
<dbReference type="SUPFAM" id="SSF81321">
    <property type="entry name" value="Family A G protein-coupled receptor-like"/>
    <property type="match status" value="1"/>
</dbReference>
<dbReference type="GeneTree" id="ENSGT01050000244823"/>
<dbReference type="Proteomes" id="UP000265140">
    <property type="component" value="Chromosome 20"/>
</dbReference>
<comment type="similarity">
    <text evidence="9">Belongs to the G-protein coupled receptor 1 family.</text>
</comment>
<keyword evidence="13" id="KW-1185">Reference proteome</keyword>
<protein>
    <recommendedName>
        <fullName evidence="11">G-protein coupled receptors family 1 profile domain-containing protein</fullName>
    </recommendedName>
</protein>
<evidence type="ECO:0000256" key="10">
    <source>
        <dbReference type="SAM" id="Phobius"/>
    </source>
</evidence>
<dbReference type="PROSITE" id="PS50262">
    <property type="entry name" value="G_PROTEIN_RECEP_F1_2"/>
    <property type="match status" value="1"/>
</dbReference>
<dbReference type="InterPro" id="IPR050569">
    <property type="entry name" value="TAAR"/>
</dbReference>
<evidence type="ECO:0000256" key="2">
    <source>
        <dbReference type="ARBA" id="ARBA00022475"/>
    </source>
</evidence>
<feature type="transmembrane region" description="Helical" evidence="10">
    <location>
        <begin position="65"/>
        <end position="90"/>
    </location>
</feature>
<dbReference type="OMA" id="HHEHEDA"/>
<evidence type="ECO:0000256" key="8">
    <source>
        <dbReference type="ARBA" id="ARBA00023224"/>
    </source>
</evidence>
<dbReference type="AlphaFoldDB" id="A0A6Q2XSU7"/>
<feature type="transmembrane region" description="Helical" evidence="10">
    <location>
        <begin position="27"/>
        <end position="53"/>
    </location>
</feature>
<organism evidence="12 13">
    <name type="scientific">Esox lucius</name>
    <name type="common">Northern pike</name>
    <dbReference type="NCBI Taxonomy" id="8010"/>
    <lineage>
        <taxon>Eukaryota</taxon>
        <taxon>Metazoa</taxon>
        <taxon>Chordata</taxon>
        <taxon>Craniata</taxon>
        <taxon>Vertebrata</taxon>
        <taxon>Euteleostomi</taxon>
        <taxon>Actinopterygii</taxon>
        <taxon>Neopterygii</taxon>
        <taxon>Teleostei</taxon>
        <taxon>Protacanthopterygii</taxon>
        <taxon>Esociformes</taxon>
        <taxon>Esocidae</taxon>
        <taxon>Esox</taxon>
    </lineage>
</organism>
<evidence type="ECO:0000256" key="7">
    <source>
        <dbReference type="ARBA" id="ARBA00023170"/>
    </source>
</evidence>
<reference evidence="12" key="3">
    <citation type="submission" date="2025-08" db="UniProtKB">
        <authorList>
            <consortium name="Ensembl"/>
        </authorList>
    </citation>
    <scope>IDENTIFICATION</scope>
</reference>
<evidence type="ECO:0000256" key="5">
    <source>
        <dbReference type="ARBA" id="ARBA00023040"/>
    </source>
</evidence>
<proteinExistence type="inferred from homology"/>
<evidence type="ECO:0000256" key="4">
    <source>
        <dbReference type="ARBA" id="ARBA00022989"/>
    </source>
</evidence>
<evidence type="ECO:0000256" key="3">
    <source>
        <dbReference type="ARBA" id="ARBA00022692"/>
    </source>
</evidence>
<evidence type="ECO:0000256" key="6">
    <source>
        <dbReference type="ARBA" id="ARBA00023136"/>
    </source>
</evidence>
<keyword evidence="6 10" id="KW-0472">Membrane</keyword>
<evidence type="ECO:0000259" key="11">
    <source>
        <dbReference type="PROSITE" id="PS50262"/>
    </source>
</evidence>
<dbReference type="InParanoid" id="A0A6Q2XSU7"/>
<dbReference type="Gene3D" id="1.20.1070.10">
    <property type="entry name" value="Rhodopsin 7-helix transmembrane proteins"/>
    <property type="match status" value="1"/>
</dbReference>
<evidence type="ECO:0000313" key="12">
    <source>
        <dbReference type="Ensembl" id="ENSELUP00000056267.2"/>
    </source>
</evidence>
<dbReference type="InterPro" id="IPR000276">
    <property type="entry name" value="GPCR_Rhodpsn"/>
</dbReference>
<dbReference type="FunCoup" id="A0A6Q2XSU7">
    <property type="interactions" value="30"/>
</dbReference>